<dbReference type="RefSeq" id="WP_136901477.1">
    <property type="nucleotide sequence ID" value="NZ_SUME01000004.1"/>
</dbReference>
<proteinExistence type="predicted"/>
<reference evidence="1 2" key="1">
    <citation type="submission" date="2019-04" db="EMBL/GenBank/DDBJ databases">
        <title>Sphingobacterium olei sp. nov., isolated from oil-contaminated soil.</title>
        <authorList>
            <person name="Liu B."/>
        </authorList>
    </citation>
    <scope>NUCLEOTIDE SEQUENCE [LARGE SCALE GENOMIC DNA]</scope>
    <source>
        <strain evidence="1 2">HAL-9</strain>
    </source>
</reference>
<keyword evidence="2" id="KW-1185">Reference proteome</keyword>
<evidence type="ECO:0000313" key="1">
    <source>
        <dbReference type="EMBL" id="TJZ60630.1"/>
    </source>
</evidence>
<comment type="caution">
    <text evidence="1">The sequence shown here is derived from an EMBL/GenBank/DDBJ whole genome shotgun (WGS) entry which is preliminary data.</text>
</comment>
<dbReference type="Proteomes" id="UP000306808">
    <property type="component" value="Unassembled WGS sequence"/>
</dbReference>
<protein>
    <submittedName>
        <fullName evidence="1">Uncharacterized protein</fullName>
    </submittedName>
</protein>
<evidence type="ECO:0000313" key="2">
    <source>
        <dbReference type="Proteomes" id="UP000306808"/>
    </source>
</evidence>
<sequence length="71" mass="8338">MEQIIAEIESEDGLEGYHEFGKKWSAMVQNDKKNAFENTKKLFDEWHKAALENRIREIVKNDGNDDLLNKD</sequence>
<organism evidence="1 2">
    <name type="scientific">Sphingobacterium olei</name>
    <dbReference type="NCBI Taxonomy" id="2571155"/>
    <lineage>
        <taxon>Bacteria</taxon>
        <taxon>Pseudomonadati</taxon>
        <taxon>Bacteroidota</taxon>
        <taxon>Sphingobacteriia</taxon>
        <taxon>Sphingobacteriales</taxon>
        <taxon>Sphingobacteriaceae</taxon>
        <taxon>Sphingobacterium</taxon>
    </lineage>
</organism>
<accession>A0A4U0P0S5</accession>
<dbReference type="AlphaFoldDB" id="A0A4U0P0S5"/>
<dbReference type="EMBL" id="SUME01000004">
    <property type="protein sequence ID" value="TJZ60630.1"/>
    <property type="molecule type" value="Genomic_DNA"/>
</dbReference>
<gene>
    <name evidence="1" type="ORF">FAZ15_11600</name>
</gene>
<name>A0A4U0P0S5_9SPHI</name>
<dbReference type="OrthoDB" id="763804at2"/>